<name>A0ABP3URS3_9CLOT</name>
<gene>
    <name evidence="2" type="ORF">GCM10008906_16140</name>
</gene>
<protein>
    <submittedName>
        <fullName evidence="2">Uncharacterized protein</fullName>
    </submittedName>
</protein>
<accession>A0ABP3URS3</accession>
<sequence length="60" mass="7132">MLEAVKFLVYVLVFLTLVQFMHLTEFIGRKLRGEISYKKMQQKINSLEARIKELEEKADD</sequence>
<evidence type="ECO:0000256" key="1">
    <source>
        <dbReference type="SAM" id="Phobius"/>
    </source>
</evidence>
<dbReference type="Proteomes" id="UP001501510">
    <property type="component" value="Unassembled WGS sequence"/>
</dbReference>
<dbReference type="RefSeq" id="WP_343760596.1">
    <property type="nucleotide sequence ID" value="NZ_BAAACG010000008.1"/>
</dbReference>
<dbReference type="EMBL" id="BAAACG010000008">
    <property type="protein sequence ID" value="GAA0738587.1"/>
    <property type="molecule type" value="Genomic_DNA"/>
</dbReference>
<feature type="transmembrane region" description="Helical" evidence="1">
    <location>
        <begin position="7"/>
        <end position="28"/>
    </location>
</feature>
<keyword evidence="1" id="KW-1133">Transmembrane helix</keyword>
<keyword evidence="1" id="KW-0812">Transmembrane</keyword>
<evidence type="ECO:0000313" key="3">
    <source>
        <dbReference type="Proteomes" id="UP001501510"/>
    </source>
</evidence>
<organism evidence="2 3">
    <name type="scientific">Clostridium oceanicum</name>
    <dbReference type="NCBI Taxonomy" id="1543"/>
    <lineage>
        <taxon>Bacteria</taxon>
        <taxon>Bacillati</taxon>
        <taxon>Bacillota</taxon>
        <taxon>Clostridia</taxon>
        <taxon>Eubacteriales</taxon>
        <taxon>Clostridiaceae</taxon>
        <taxon>Clostridium</taxon>
    </lineage>
</organism>
<keyword evidence="1" id="KW-0472">Membrane</keyword>
<reference evidence="3" key="1">
    <citation type="journal article" date="2019" name="Int. J. Syst. Evol. Microbiol.">
        <title>The Global Catalogue of Microorganisms (GCM) 10K type strain sequencing project: providing services to taxonomists for standard genome sequencing and annotation.</title>
        <authorList>
            <consortium name="The Broad Institute Genomics Platform"/>
            <consortium name="The Broad Institute Genome Sequencing Center for Infectious Disease"/>
            <person name="Wu L."/>
            <person name="Ma J."/>
        </authorList>
    </citation>
    <scope>NUCLEOTIDE SEQUENCE [LARGE SCALE GENOMIC DNA]</scope>
    <source>
        <strain evidence="3">JCM 1407</strain>
    </source>
</reference>
<comment type="caution">
    <text evidence="2">The sequence shown here is derived from an EMBL/GenBank/DDBJ whole genome shotgun (WGS) entry which is preliminary data.</text>
</comment>
<evidence type="ECO:0000313" key="2">
    <source>
        <dbReference type="EMBL" id="GAA0738587.1"/>
    </source>
</evidence>
<proteinExistence type="predicted"/>
<keyword evidence="3" id="KW-1185">Reference proteome</keyword>